<evidence type="ECO:0000313" key="4">
    <source>
        <dbReference type="EMBL" id="CAI6342441.1"/>
    </source>
</evidence>
<gene>
    <name evidence="4" type="ORF">PDIGIT_LOCUS15648</name>
</gene>
<dbReference type="GO" id="GO:0000506">
    <property type="term" value="C:glycosylphosphatidylinositol-N-acetylglucosaminyltransferase (GPI-GnT) complex"/>
    <property type="evidence" value="ECO:0007669"/>
    <property type="project" value="InterPro"/>
</dbReference>
<protein>
    <recommendedName>
        <fullName evidence="3">Phosphatidylinositol N-acetylglucosaminyltransferase subunit H conserved domain-containing protein</fullName>
    </recommendedName>
</protein>
<keyword evidence="5" id="KW-1185">Reference proteome</keyword>
<comment type="pathway">
    <text evidence="1">Glycolipid biosynthesis; glycosylphosphatidylinositol-anchor biosynthesis.</text>
</comment>
<comment type="caution">
    <text evidence="4">The sequence shown here is derived from an EMBL/GenBank/DDBJ whole genome shotgun (WGS) entry which is preliminary data.</text>
</comment>
<dbReference type="Pfam" id="PF10181">
    <property type="entry name" value="PIG-H"/>
    <property type="match status" value="1"/>
</dbReference>
<dbReference type="GO" id="GO:0006506">
    <property type="term" value="P:GPI anchor biosynthetic process"/>
    <property type="evidence" value="ECO:0007669"/>
    <property type="project" value="InterPro"/>
</dbReference>
<reference evidence="4" key="1">
    <citation type="submission" date="2023-01" db="EMBL/GenBank/DDBJ databases">
        <authorList>
            <person name="Van Ghelder C."/>
            <person name="Rancurel C."/>
        </authorList>
    </citation>
    <scope>NUCLEOTIDE SEQUENCE</scope>
    <source>
        <strain evidence="4">CNCM I-4278</strain>
    </source>
</reference>
<comment type="similarity">
    <text evidence="2">Belongs to the PIGH family.</text>
</comment>
<evidence type="ECO:0000259" key="3">
    <source>
        <dbReference type="Pfam" id="PF10181"/>
    </source>
</evidence>
<evidence type="ECO:0000256" key="2">
    <source>
        <dbReference type="ARBA" id="ARBA00009610"/>
    </source>
</evidence>
<dbReference type="PANTHER" id="PTHR15231">
    <property type="entry name" value="PHOSPHATIDYLINOSITOL N-ACETYLGLUCOSAMINYLTRANSFERASE SUBUNIT H"/>
    <property type="match status" value="1"/>
</dbReference>
<accession>A0A9W4XXD4</accession>
<feature type="domain" description="Phosphatidylinositol N-acetylglucosaminyltransferase subunit H conserved" evidence="3">
    <location>
        <begin position="119"/>
        <end position="184"/>
    </location>
</feature>
<dbReference type="InterPro" id="IPR044215">
    <property type="entry name" value="PIG-H"/>
</dbReference>
<dbReference type="InterPro" id="IPR019328">
    <property type="entry name" value="PIGH-H_dom"/>
</dbReference>
<sequence length="215" mass="23804">MASLISSLKYLTSPTHPPTLHTTQPTLSTTTYTVSTRRPSHPVASALNTIFRILIAISVSTVVFLRVRGVDLALEWGVNNAWAVRGNDVLQECEGVYVYIGAVAVLWGVVLRRGYTEESLTLITHLGLQTSTTSSIYLRAPTTRFIPTTSIQDLFIHEAFKGFEVKFYLAVVVRGEKDVVVVFPRLMPRRGILEVVWRGGRECLWGVGRGGEDGK</sequence>
<evidence type="ECO:0000313" key="5">
    <source>
        <dbReference type="Proteomes" id="UP001152607"/>
    </source>
</evidence>
<dbReference type="PANTHER" id="PTHR15231:SF1">
    <property type="entry name" value="PHOSPHATIDYLINOSITOL N-ACETYLGLUCOSAMINYLTRANSFERASE SUBUNIT H"/>
    <property type="match status" value="1"/>
</dbReference>
<dbReference type="Proteomes" id="UP001152607">
    <property type="component" value="Unassembled WGS sequence"/>
</dbReference>
<proteinExistence type="inferred from homology"/>
<dbReference type="AlphaFoldDB" id="A0A9W4XXD4"/>
<evidence type="ECO:0000256" key="1">
    <source>
        <dbReference type="ARBA" id="ARBA00004687"/>
    </source>
</evidence>
<dbReference type="OrthoDB" id="6256716at2759"/>
<name>A0A9W4XXD4_9PLEO</name>
<organism evidence="4 5">
    <name type="scientific">Periconia digitata</name>
    <dbReference type="NCBI Taxonomy" id="1303443"/>
    <lineage>
        <taxon>Eukaryota</taxon>
        <taxon>Fungi</taxon>
        <taxon>Dikarya</taxon>
        <taxon>Ascomycota</taxon>
        <taxon>Pezizomycotina</taxon>
        <taxon>Dothideomycetes</taxon>
        <taxon>Pleosporomycetidae</taxon>
        <taxon>Pleosporales</taxon>
        <taxon>Massarineae</taxon>
        <taxon>Periconiaceae</taxon>
        <taxon>Periconia</taxon>
    </lineage>
</organism>
<dbReference type="EMBL" id="CAOQHR010000013">
    <property type="protein sequence ID" value="CAI6342441.1"/>
    <property type="molecule type" value="Genomic_DNA"/>
</dbReference>